<dbReference type="GO" id="GO:0003677">
    <property type="term" value="F:DNA binding"/>
    <property type="evidence" value="ECO:0007669"/>
    <property type="project" value="InterPro"/>
</dbReference>
<evidence type="ECO:0000256" key="3">
    <source>
        <dbReference type="ARBA" id="ARBA00022833"/>
    </source>
</evidence>
<evidence type="ECO:0000256" key="1">
    <source>
        <dbReference type="ARBA" id="ARBA00022723"/>
    </source>
</evidence>
<evidence type="ECO:0000259" key="4">
    <source>
        <dbReference type="Pfam" id="PF01807"/>
    </source>
</evidence>
<keyword evidence="1" id="KW-0479">Metal-binding</keyword>
<dbReference type="PANTHER" id="PTHR30313:SF2">
    <property type="entry name" value="DNA PRIMASE"/>
    <property type="match status" value="1"/>
</dbReference>
<dbReference type="Proteomes" id="UP000230922">
    <property type="component" value="Unassembled WGS sequence"/>
</dbReference>
<dbReference type="GO" id="GO:0006269">
    <property type="term" value="P:DNA replication, synthesis of primer"/>
    <property type="evidence" value="ECO:0007669"/>
    <property type="project" value="TreeGrafter"/>
</dbReference>
<dbReference type="InterPro" id="IPR036977">
    <property type="entry name" value="DNA_primase_Znf_CHC2"/>
</dbReference>
<evidence type="ECO:0000313" key="5">
    <source>
        <dbReference type="EMBL" id="PIR96359.1"/>
    </source>
</evidence>
<comment type="caution">
    <text evidence="5">The sequence shown here is derived from an EMBL/GenBank/DDBJ whole genome shotgun (WGS) entry which is preliminary data.</text>
</comment>
<reference evidence="6" key="1">
    <citation type="submission" date="2017-09" db="EMBL/GenBank/DDBJ databases">
        <title>Depth-based differentiation of microbial function through sediment-hosted aquifers and enrichment of novel symbionts in the deep terrestrial subsurface.</title>
        <authorList>
            <person name="Probst A.J."/>
            <person name="Ladd B."/>
            <person name="Jarett J.K."/>
            <person name="Geller-Mcgrath D.E."/>
            <person name="Sieber C.M.K."/>
            <person name="Emerson J.B."/>
            <person name="Anantharaman K."/>
            <person name="Thomas B.C."/>
            <person name="Malmstrom R."/>
            <person name="Stieglmeier M."/>
            <person name="Klingl A."/>
            <person name="Woyke T."/>
            <person name="Ryan C.M."/>
            <person name="Banfield J.F."/>
        </authorList>
    </citation>
    <scope>NUCLEOTIDE SEQUENCE [LARGE SCALE GENOMIC DNA]</scope>
</reference>
<dbReference type="InterPro" id="IPR050219">
    <property type="entry name" value="DnaG_primase"/>
</dbReference>
<dbReference type="Gene3D" id="3.90.580.10">
    <property type="entry name" value="Zinc finger, CHC2-type domain"/>
    <property type="match status" value="1"/>
</dbReference>
<dbReference type="GO" id="GO:0008270">
    <property type="term" value="F:zinc ion binding"/>
    <property type="evidence" value="ECO:0007669"/>
    <property type="project" value="UniProtKB-KW"/>
</dbReference>
<evidence type="ECO:0000256" key="2">
    <source>
        <dbReference type="ARBA" id="ARBA00022771"/>
    </source>
</evidence>
<dbReference type="GO" id="GO:0005737">
    <property type="term" value="C:cytoplasm"/>
    <property type="evidence" value="ECO:0007669"/>
    <property type="project" value="TreeGrafter"/>
</dbReference>
<dbReference type="InterPro" id="IPR002694">
    <property type="entry name" value="Znf_CHC2"/>
</dbReference>
<accession>A0A2H0VDC3</accession>
<dbReference type="AlphaFoldDB" id="A0A2H0VDC3"/>
<evidence type="ECO:0000313" key="6">
    <source>
        <dbReference type="Proteomes" id="UP000230922"/>
    </source>
</evidence>
<dbReference type="Pfam" id="PF01807">
    <property type="entry name" value="Zn_ribbon_DnaG"/>
    <property type="match status" value="1"/>
</dbReference>
<organism evidence="5 6">
    <name type="scientific">Candidatus Doudnabacteria bacterium CG10_big_fil_rev_8_21_14_0_10_42_18</name>
    <dbReference type="NCBI Taxonomy" id="1974552"/>
    <lineage>
        <taxon>Bacteria</taxon>
        <taxon>Candidatus Doudnaibacteriota</taxon>
    </lineage>
</organism>
<protein>
    <recommendedName>
        <fullName evidence="4">Zinc finger CHC2-type domain-containing protein</fullName>
    </recommendedName>
</protein>
<feature type="domain" description="Zinc finger CHC2-type" evidence="4">
    <location>
        <begin position="2"/>
        <end position="46"/>
    </location>
</feature>
<dbReference type="PANTHER" id="PTHR30313">
    <property type="entry name" value="DNA PRIMASE"/>
    <property type="match status" value="1"/>
</dbReference>
<dbReference type="GO" id="GO:0003899">
    <property type="term" value="F:DNA-directed RNA polymerase activity"/>
    <property type="evidence" value="ECO:0007669"/>
    <property type="project" value="InterPro"/>
</dbReference>
<dbReference type="EMBL" id="PFAK01000024">
    <property type="protein sequence ID" value="PIR96359.1"/>
    <property type="molecule type" value="Genomic_DNA"/>
</dbReference>
<sequence>MTNSTLQEIKGRLDVAEVIGGYIPIKKSGVNFKAVCPFHSEKTPSL</sequence>
<gene>
    <name evidence="5" type="ORF">COT92_01530</name>
</gene>
<dbReference type="SUPFAM" id="SSF57783">
    <property type="entry name" value="Zinc beta-ribbon"/>
    <property type="match status" value="1"/>
</dbReference>
<feature type="non-terminal residue" evidence="5">
    <location>
        <position position="46"/>
    </location>
</feature>
<proteinExistence type="predicted"/>
<keyword evidence="2" id="KW-0863">Zinc-finger</keyword>
<keyword evidence="3" id="KW-0862">Zinc</keyword>
<name>A0A2H0VDC3_9BACT</name>